<dbReference type="InterPro" id="IPR018222">
    <property type="entry name" value="Nuclear_transport_factor_2_euk"/>
</dbReference>
<proteinExistence type="predicted"/>
<evidence type="ECO:0000313" key="3">
    <source>
        <dbReference type="EMBL" id="WAR00643.1"/>
    </source>
</evidence>
<dbReference type="PANTHER" id="PTHR12612">
    <property type="entry name" value="NUCLEAR TRANSPORT FACTOR 2"/>
    <property type="match status" value="1"/>
</dbReference>
<feature type="non-terminal residue" evidence="3">
    <location>
        <position position="1"/>
    </location>
</feature>
<sequence>LLAKLYQDGAEAGWNGNGLKGKDAIIKFYEDLPISEHKLETLDSQPLADVVSSGQLTIIVKTFGTVKFPNNPLKSFHQSFILTSQNNVWKIISDTFRFLEKSD</sequence>
<dbReference type="Proteomes" id="UP001164746">
    <property type="component" value="Chromosome 3"/>
</dbReference>
<dbReference type="Gene3D" id="3.10.450.50">
    <property type="match status" value="1"/>
</dbReference>
<keyword evidence="1" id="KW-0813">Transport</keyword>
<comment type="function">
    <text evidence="1">Has a role in nuclear-cytoplasmic transport of proteins and mRNAs.</text>
</comment>
<dbReference type="EMBL" id="CP111014">
    <property type="protein sequence ID" value="WAR00643.1"/>
    <property type="molecule type" value="Genomic_DNA"/>
</dbReference>
<keyword evidence="1" id="KW-0963">Cytoplasm</keyword>
<gene>
    <name evidence="3" type="ORF">MAR_025015</name>
</gene>
<keyword evidence="1" id="KW-0653">Protein transport</keyword>
<dbReference type="SUPFAM" id="SSF54427">
    <property type="entry name" value="NTF2-like"/>
    <property type="match status" value="1"/>
</dbReference>
<dbReference type="Pfam" id="PF02136">
    <property type="entry name" value="NTF2"/>
    <property type="match status" value="1"/>
</dbReference>
<feature type="domain" description="NTF2" evidence="2">
    <location>
        <begin position="1"/>
        <end position="98"/>
    </location>
</feature>
<evidence type="ECO:0000313" key="4">
    <source>
        <dbReference type="Proteomes" id="UP001164746"/>
    </source>
</evidence>
<name>A0ABY7DSE8_MYAAR</name>
<feature type="non-terminal residue" evidence="3">
    <location>
        <position position="103"/>
    </location>
</feature>
<reference evidence="3" key="1">
    <citation type="submission" date="2022-11" db="EMBL/GenBank/DDBJ databases">
        <title>Centuries of genome instability and evolution in soft-shell clam transmissible cancer (bioRxiv).</title>
        <authorList>
            <person name="Hart S.F.M."/>
            <person name="Yonemitsu M.A."/>
            <person name="Giersch R.M."/>
            <person name="Beal B.F."/>
            <person name="Arriagada G."/>
            <person name="Davis B.W."/>
            <person name="Ostrander E.A."/>
            <person name="Goff S.P."/>
            <person name="Metzger M.J."/>
        </authorList>
    </citation>
    <scope>NUCLEOTIDE SEQUENCE</scope>
    <source>
        <strain evidence="3">MELC-2E11</strain>
        <tissue evidence="3">Siphon/mantle</tissue>
    </source>
</reference>
<protein>
    <submittedName>
        <fullName evidence="3">NXT1-like protein</fullName>
    </submittedName>
</protein>
<dbReference type="InterPro" id="IPR032710">
    <property type="entry name" value="NTF2-like_dom_sf"/>
</dbReference>
<comment type="subcellular location">
    <subcellularLocation>
        <location evidence="1">Cytoplasm</location>
    </subcellularLocation>
    <subcellularLocation>
        <location evidence="1">Nucleus</location>
    </subcellularLocation>
</comment>
<organism evidence="3 4">
    <name type="scientific">Mya arenaria</name>
    <name type="common">Soft-shell clam</name>
    <dbReference type="NCBI Taxonomy" id="6604"/>
    <lineage>
        <taxon>Eukaryota</taxon>
        <taxon>Metazoa</taxon>
        <taxon>Spiralia</taxon>
        <taxon>Lophotrochozoa</taxon>
        <taxon>Mollusca</taxon>
        <taxon>Bivalvia</taxon>
        <taxon>Autobranchia</taxon>
        <taxon>Heteroconchia</taxon>
        <taxon>Euheterodonta</taxon>
        <taxon>Imparidentia</taxon>
        <taxon>Neoheterodontei</taxon>
        <taxon>Myida</taxon>
        <taxon>Myoidea</taxon>
        <taxon>Myidae</taxon>
        <taxon>Mya</taxon>
    </lineage>
</organism>
<evidence type="ECO:0000256" key="1">
    <source>
        <dbReference type="RuleBase" id="RU369002"/>
    </source>
</evidence>
<dbReference type="PROSITE" id="PS50177">
    <property type="entry name" value="NTF2_DOMAIN"/>
    <property type="match status" value="1"/>
</dbReference>
<keyword evidence="4" id="KW-1185">Reference proteome</keyword>
<keyword evidence="1" id="KW-0539">Nucleus</keyword>
<evidence type="ECO:0000259" key="2">
    <source>
        <dbReference type="PROSITE" id="PS50177"/>
    </source>
</evidence>
<dbReference type="InterPro" id="IPR045875">
    <property type="entry name" value="NTF2"/>
</dbReference>
<dbReference type="CDD" id="cd00780">
    <property type="entry name" value="NTF2"/>
    <property type="match status" value="1"/>
</dbReference>
<dbReference type="InterPro" id="IPR002075">
    <property type="entry name" value="NTF2_dom"/>
</dbReference>
<accession>A0ABY7DSE8</accession>